<reference evidence="1 2" key="1">
    <citation type="submission" date="2017-02" db="EMBL/GenBank/DDBJ databases">
        <authorList>
            <person name="Peterson S.W."/>
        </authorList>
    </citation>
    <scope>NUCLEOTIDE SEQUENCE [LARGE SCALE GENOMIC DNA]</scope>
    <source>
        <strain evidence="1 2">ATCC BAA-1030</strain>
    </source>
</reference>
<dbReference type="InterPro" id="IPR043519">
    <property type="entry name" value="NT_sf"/>
</dbReference>
<dbReference type="Proteomes" id="UP000190328">
    <property type="component" value="Unassembled WGS sequence"/>
</dbReference>
<dbReference type="InterPro" id="IPR019646">
    <property type="entry name" value="Aminoglyc_AdlTrfase"/>
</dbReference>
<gene>
    <name evidence="1" type="ORF">SAMN02745116_02468</name>
</gene>
<dbReference type="SUPFAM" id="SSF81301">
    <property type="entry name" value="Nucleotidyltransferase"/>
    <property type="match status" value="1"/>
</dbReference>
<proteinExistence type="predicted"/>
<dbReference type="Gene3D" id="3.30.460.40">
    <property type="match status" value="1"/>
</dbReference>
<accession>A0A1T4R816</accession>
<name>A0A1T4R816_9ENTE</name>
<dbReference type="AlphaFoldDB" id="A0A1T4R816"/>
<evidence type="ECO:0000313" key="2">
    <source>
        <dbReference type="Proteomes" id="UP000190328"/>
    </source>
</evidence>
<dbReference type="GO" id="GO:0016740">
    <property type="term" value="F:transferase activity"/>
    <property type="evidence" value="ECO:0007669"/>
    <property type="project" value="UniProtKB-KW"/>
</dbReference>
<dbReference type="STRING" id="263852.SAMN02745116_02468"/>
<keyword evidence="1" id="KW-0808">Transferase</keyword>
<evidence type="ECO:0000313" key="1">
    <source>
        <dbReference type="EMBL" id="SKA11761.1"/>
    </source>
</evidence>
<dbReference type="Pfam" id="PF10706">
    <property type="entry name" value="Aminoglyc_resit"/>
    <property type="match status" value="1"/>
</dbReference>
<organism evidence="1 2">
    <name type="scientific">Pilibacter termitis</name>
    <dbReference type="NCBI Taxonomy" id="263852"/>
    <lineage>
        <taxon>Bacteria</taxon>
        <taxon>Bacillati</taxon>
        <taxon>Bacillota</taxon>
        <taxon>Bacilli</taxon>
        <taxon>Lactobacillales</taxon>
        <taxon>Enterococcaceae</taxon>
        <taxon>Pilibacter</taxon>
    </lineage>
</organism>
<protein>
    <submittedName>
        <fullName evidence="1">2''-aminoglycoside nucleotidyltransferase</fullName>
    </submittedName>
</protein>
<dbReference type="RefSeq" id="WP_200806739.1">
    <property type="nucleotide sequence ID" value="NZ_FUXI01000040.1"/>
</dbReference>
<sequence>MTKRENMTANEVLALYHLFEEQGISVWIDGGWGVDALLGKQTREHADLDIAVHRKDNDRLRQLIENCGYKAEKRMDSSEFMYVMRHAYGQSIDIHVFEYDENGKNTYGIEYPFGSLTGKGKIAGQEVNCIESSFLFQFKTGYEPKEKDIHDVRALCEKFSFELPSEYAIKNNPHKFE</sequence>
<dbReference type="EMBL" id="FUXI01000040">
    <property type="protein sequence ID" value="SKA11761.1"/>
    <property type="molecule type" value="Genomic_DNA"/>
</dbReference>
<keyword evidence="2" id="KW-1185">Reference proteome</keyword>